<comment type="caution">
    <text evidence="1">The sequence shown here is derived from an EMBL/GenBank/DDBJ whole genome shotgun (WGS) entry which is preliminary data.</text>
</comment>
<name>A0A831UDZ5_GEOME</name>
<sequence length="113" mass="13341">MVRIKRVYVLPVPEDGKRILVDRLWPRGIAREKARIDQWLKEIAPSDELREWFGHDPARWEEFRERYRQELEAKGELLDHLRELAAKGTVTLLFAAGDEEHNNAVVLKEILKT</sequence>
<dbReference type="EMBL" id="DSOV01000047">
    <property type="protein sequence ID" value="HEN42945.1"/>
    <property type="molecule type" value="Genomic_DNA"/>
</dbReference>
<proteinExistence type="predicted"/>
<organism evidence="1">
    <name type="scientific">Geobacter metallireducens</name>
    <dbReference type="NCBI Taxonomy" id="28232"/>
    <lineage>
        <taxon>Bacteria</taxon>
        <taxon>Pseudomonadati</taxon>
        <taxon>Thermodesulfobacteriota</taxon>
        <taxon>Desulfuromonadia</taxon>
        <taxon>Geobacterales</taxon>
        <taxon>Geobacteraceae</taxon>
        <taxon>Geobacter</taxon>
    </lineage>
</organism>
<dbReference type="Pfam" id="PF22752">
    <property type="entry name" value="DUF488-N3i"/>
    <property type="match status" value="1"/>
</dbReference>
<dbReference type="InterPro" id="IPR052552">
    <property type="entry name" value="YeaO-like"/>
</dbReference>
<reference evidence="1" key="1">
    <citation type="journal article" date="2020" name="mSystems">
        <title>Genome- and Community-Level Interaction Insights into Carbon Utilization and Element Cycling Functions of Hydrothermarchaeota in Hydrothermal Sediment.</title>
        <authorList>
            <person name="Zhou Z."/>
            <person name="Liu Y."/>
            <person name="Xu W."/>
            <person name="Pan J."/>
            <person name="Luo Z.H."/>
            <person name="Li M."/>
        </authorList>
    </citation>
    <scope>NUCLEOTIDE SEQUENCE [LARGE SCALE GENOMIC DNA]</scope>
    <source>
        <strain evidence="1">SpSt-349</strain>
    </source>
</reference>
<protein>
    <submittedName>
        <fullName evidence="1">DUF488 domain-containing protein</fullName>
    </submittedName>
</protein>
<gene>
    <name evidence="1" type="ORF">ENQ87_11350</name>
</gene>
<dbReference type="PANTHER" id="PTHR36849:SF1">
    <property type="entry name" value="CYTOPLASMIC PROTEIN"/>
    <property type="match status" value="1"/>
</dbReference>
<accession>A0A831UDZ5</accession>
<dbReference type="AlphaFoldDB" id="A0A831UDZ5"/>
<evidence type="ECO:0000313" key="1">
    <source>
        <dbReference type="EMBL" id="HEN42945.1"/>
    </source>
</evidence>
<dbReference type="PANTHER" id="PTHR36849">
    <property type="entry name" value="CYTOPLASMIC PROTEIN-RELATED"/>
    <property type="match status" value="1"/>
</dbReference>